<accession>A0A4Z2EGK9</accession>
<name>A0A4Z2EGK9_9TELE</name>
<proteinExistence type="predicted"/>
<keyword evidence="2" id="KW-1185">Reference proteome</keyword>
<gene>
    <name evidence="1" type="ORF">EYF80_062393</name>
</gene>
<organism evidence="1 2">
    <name type="scientific">Liparis tanakae</name>
    <name type="common">Tanaka's snailfish</name>
    <dbReference type="NCBI Taxonomy" id="230148"/>
    <lineage>
        <taxon>Eukaryota</taxon>
        <taxon>Metazoa</taxon>
        <taxon>Chordata</taxon>
        <taxon>Craniata</taxon>
        <taxon>Vertebrata</taxon>
        <taxon>Euteleostomi</taxon>
        <taxon>Actinopterygii</taxon>
        <taxon>Neopterygii</taxon>
        <taxon>Teleostei</taxon>
        <taxon>Neoteleostei</taxon>
        <taxon>Acanthomorphata</taxon>
        <taxon>Eupercaria</taxon>
        <taxon>Perciformes</taxon>
        <taxon>Cottioidei</taxon>
        <taxon>Cottales</taxon>
        <taxon>Liparidae</taxon>
        <taxon>Liparis</taxon>
    </lineage>
</organism>
<comment type="caution">
    <text evidence="1">The sequence shown here is derived from an EMBL/GenBank/DDBJ whole genome shotgun (WGS) entry which is preliminary data.</text>
</comment>
<dbReference type="Proteomes" id="UP000314294">
    <property type="component" value="Unassembled WGS sequence"/>
</dbReference>
<evidence type="ECO:0000313" key="1">
    <source>
        <dbReference type="EMBL" id="TNN27462.1"/>
    </source>
</evidence>
<sequence length="34" mass="3826">MRTDYNTTLLLRVTMHVHPSHHTSPPGTPLSSQL</sequence>
<dbReference type="EMBL" id="SRLO01008263">
    <property type="protein sequence ID" value="TNN27462.1"/>
    <property type="molecule type" value="Genomic_DNA"/>
</dbReference>
<dbReference type="AlphaFoldDB" id="A0A4Z2EGK9"/>
<evidence type="ECO:0000313" key="2">
    <source>
        <dbReference type="Proteomes" id="UP000314294"/>
    </source>
</evidence>
<reference evidence="1 2" key="1">
    <citation type="submission" date="2019-03" db="EMBL/GenBank/DDBJ databases">
        <title>First draft genome of Liparis tanakae, snailfish: a comprehensive survey of snailfish specific genes.</title>
        <authorList>
            <person name="Kim W."/>
            <person name="Song I."/>
            <person name="Jeong J.-H."/>
            <person name="Kim D."/>
            <person name="Kim S."/>
            <person name="Ryu S."/>
            <person name="Song J.Y."/>
            <person name="Lee S.K."/>
        </authorList>
    </citation>
    <scope>NUCLEOTIDE SEQUENCE [LARGE SCALE GENOMIC DNA]</scope>
    <source>
        <tissue evidence="1">Muscle</tissue>
    </source>
</reference>
<protein>
    <submittedName>
        <fullName evidence="1">Uncharacterized protein</fullName>
    </submittedName>
</protein>